<dbReference type="EC" id="3.4.13.21" evidence="10"/>
<dbReference type="SUPFAM" id="SSF52317">
    <property type="entry name" value="Class I glutamine amidotransferase-like"/>
    <property type="match status" value="1"/>
</dbReference>
<evidence type="ECO:0000256" key="5">
    <source>
        <dbReference type="ARBA" id="ARBA00022801"/>
    </source>
</evidence>
<keyword evidence="12" id="KW-1185">Reference proteome</keyword>
<accession>A0A1S3KFN4</accession>
<dbReference type="Pfam" id="PF03575">
    <property type="entry name" value="Peptidase_S51"/>
    <property type="match status" value="1"/>
</dbReference>
<comment type="subcellular location">
    <subcellularLocation>
        <location evidence="1">Cytoplasm</location>
    </subcellularLocation>
</comment>
<dbReference type="OMA" id="PWGYAVE"/>
<keyword evidence="6" id="KW-0720">Serine protease</keyword>
<evidence type="ECO:0000256" key="2">
    <source>
        <dbReference type="ARBA" id="ARBA00006534"/>
    </source>
</evidence>
<reference evidence="13" key="1">
    <citation type="submission" date="2025-08" db="UniProtKB">
        <authorList>
            <consortium name="RefSeq"/>
        </authorList>
    </citation>
    <scope>IDENTIFICATION</scope>
    <source>
        <tissue evidence="13">Gonads</tissue>
    </source>
</reference>
<keyword evidence="5" id="KW-0378">Hydrolase</keyword>
<dbReference type="Gene3D" id="3.40.50.880">
    <property type="match status" value="1"/>
</dbReference>
<dbReference type="STRING" id="7574.A0A1S3KFN4"/>
<dbReference type="AlphaFoldDB" id="A0A1S3KFN4"/>
<dbReference type="FunFam" id="3.40.50.880:FF:000007">
    <property type="entry name" value="Peptidase E"/>
    <property type="match status" value="1"/>
</dbReference>
<dbReference type="GO" id="GO:0006508">
    <property type="term" value="P:proteolysis"/>
    <property type="evidence" value="ECO:0007669"/>
    <property type="project" value="UniProtKB-KW"/>
</dbReference>
<evidence type="ECO:0000313" key="13">
    <source>
        <dbReference type="RefSeq" id="XP_013421450.1"/>
    </source>
</evidence>
<dbReference type="Proteomes" id="UP000085678">
    <property type="component" value="Unplaced"/>
</dbReference>
<dbReference type="PANTHER" id="PTHR20842">
    <property type="entry name" value="PROTEASE S51 ALPHA-ASPARTYL DIPEPTIDASE"/>
    <property type="match status" value="1"/>
</dbReference>
<dbReference type="OrthoDB" id="10052168at2759"/>
<dbReference type="GO" id="GO:0005737">
    <property type="term" value="C:cytoplasm"/>
    <property type="evidence" value="ECO:0007669"/>
    <property type="project" value="UniProtKB-SubCell"/>
</dbReference>
<keyword evidence="3" id="KW-0963">Cytoplasm</keyword>
<evidence type="ECO:0000256" key="11">
    <source>
        <dbReference type="ARBA" id="ARBA00075877"/>
    </source>
</evidence>
<dbReference type="NCBIfam" id="NF003642">
    <property type="entry name" value="PRK05282.1"/>
    <property type="match status" value="1"/>
</dbReference>
<dbReference type="PANTHER" id="PTHR20842:SF0">
    <property type="entry name" value="ALPHA-ASPARTYL DIPEPTIDASE"/>
    <property type="match status" value="1"/>
</dbReference>
<evidence type="ECO:0000256" key="1">
    <source>
        <dbReference type="ARBA" id="ARBA00004496"/>
    </source>
</evidence>
<comment type="function">
    <text evidence="9">Hydrolyzes dipeptides containing N-terminal aspartate residues.</text>
</comment>
<keyword evidence="4" id="KW-0645">Protease</keyword>
<protein>
    <recommendedName>
        <fullName evidence="10">dipeptidase E</fullName>
        <ecNumber evidence="10">3.4.13.21</ecNumber>
    </recommendedName>
    <alternativeName>
        <fullName evidence="11">Asp-specific dipeptidase</fullName>
    </alternativeName>
</protein>
<comment type="catalytic activity">
    <reaction evidence="8">
        <text>Dipeptidase E catalyzes the hydrolysis of dipeptides Asp-|-Xaa. It does not act on peptides with N-terminal Glu, Asn or Gln, nor does it cleave isoaspartyl peptides.</text>
        <dbReference type="EC" id="3.4.13.21"/>
    </reaction>
</comment>
<dbReference type="KEGG" id="lak:106181571"/>
<dbReference type="GO" id="GO:0016805">
    <property type="term" value="F:dipeptidase activity"/>
    <property type="evidence" value="ECO:0007669"/>
    <property type="project" value="UniProtKB-KW"/>
</dbReference>
<dbReference type="InterPro" id="IPR029062">
    <property type="entry name" value="Class_I_gatase-like"/>
</dbReference>
<evidence type="ECO:0000256" key="6">
    <source>
        <dbReference type="ARBA" id="ARBA00022825"/>
    </source>
</evidence>
<dbReference type="RefSeq" id="XP_013421450.1">
    <property type="nucleotide sequence ID" value="XM_013565996.1"/>
</dbReference>
<proteinExistence type="inferred from homology"/>
<evidence type="ECO:0000256" key="4">
    <source>
        <dbReference type="ARBA" id="ARBA00022670"/>
    </source>
</evidence>
<dbReference type="FunCoup" id="A0A1S3KFN4">
    <property type="interactions" value="2"/>
</dbReference>
<dbReference type="GO" id="GO:0008236">
    <property type="term" value="F:serine-type peptidase activity"/>
    <property type="evidence" value="ECO:0007669"/>
    <property type="project" value="UniProtKB-KW"/>
</dbReference>
<evidence type="ECO:0000256" key="9">
    <source>
        <dbReference type="ARBA" id="ARBA00058347"/>
    </source>
</evidence>
<dbReference type="GeneID" id="106181571"/>
<name>A0A1S3KFN4_LINAN</name>
<dbReference type="InParanoid" id="A0A1S3KFN4"/>
<dbReference type="CDD" id="cd03146">
    <property type="entry name" value="GAT1_Peptidase_E"/>
    <property type="match status" value="1"/>
</dbReference>
<evidence type="ECO:0000256" key="3">
    <source>
        <dbReference type="ARBA" id="ARBA00022490"/>
    </source>
</evidence>
<comment type="similarity">
    <text evidence="2">Belongs to the peptidase S51 family.</text>
</comment>
<evidence type="ECO:0000256" key="8">
    <source>
        <dbReference type="ARBA" id="ARBA00050239"/>
    </source>
</evidence>
<gene>
    <name evidence="13" type="primary">LOC106181571</name>
</gene>
<dbReference type="InterPro" id="IPR005320">
    <property type="entry name" value="Peptidase_S51"/>
</dbReference>
<evidence type="ECO:0000313" key="12">
    <source>
        <dbReference type="Proteomes" id="UP000085678"/>
    </source>
</evidence>
<evidence type="ECO:0000256" key="7">
    <source>
        <dbReference type="ARBA" id="ARBA00022997"/>
    </source>
</evidence>
<keyword evidence="7" id="KW-0224">Dipeptidase</keyword>
<sequence>MATYAKRRALLISSSNLHGFGYLEYCTKHIKDFLGSNTEKVLFVPYALHDRDAYAAKARAKFEDMGYKLDSVHEFSNPVEAVKSAQAFFVGGGNTFRLLKTLYDENLIQEIRKRVVEDGIPYIGTSAGSNVGTCSINTTNDMPIVYPPSFNALNLVPFNINVHYVDADPTSTHKGETREQRILEYHEVDNTPPVLGLREGCMLLVEGDKAVLQGETGARLFTRGEDSVQYSPGADLSFLLKMTS</sequence>
<organism evidence="12 13">
    <name type="scientific">Lingula anatina</name>
    <name type="common">Brachiopod</name>
    <name type="synonym">Lingula unguis</name>
    <dbReference type="NCBI Taxonomy" id="7574"/>
    <lineage>
        <taxon>Eukaryota</taxon>
        <taxon>Metazoa</taxon>
        <taxon>Spiralia</taxon>
        <taxon>Lophotrochozoa</taxon>
        <taxon>Brachiopoda</taxon>
        <taxon>Linguliformea</taxon>
        <taxon>Lingulata</taxon>
        <taxon>Lingulida</taxon>
        <taxon>Linguloidea</taxon>
        <taxon>Lingulidae</taxon>
        <taxon>Lingula</taxon>
    </lineage>
</organism>
<evidence type="ECO:0000256" key="10">
    <source>
        <dbReference type="ARBA" id="ARBA00066675"/>
    </source>
</evidence>